<accession>A0A397UH93</accession>
<evidence type="ECO:0000256" key="3">
    <source>
        <dbReference type="ARBA" id="ARBA00022840"/>
    </source>
</evidence>
<proteinExistence type="inferred from homology"/>
<dbReference type="GO" id="GO:0005524">
    <property type="term" value="F:ATP binding"/>
    <property type="evidence" value="ECO:0007669"/>
    <property type="project" value="UniProtKB-KW"/>
</dbReference>
<comment type="similarity">
    <text evidence="1">Belongs to the heat shock protein 70 family.</text>
</comment>
<dbReference type="Pfam" id="PF00012">
    <property type="entry name" value="HSP70"/>
    <property type="match status" value="1"/>
</dbReference>
<sequence length="95" mass="10475">MIVYILISIGHLCYRKNEEEAFLGTKFTNTVITVPAYFNDSQGQATKNAGIIARLNVLRIINEPTSAAITYGLVKKATERIFEVKDTAGDTHLDG</sequence>
<dbReference type="OrthoDB" id="2401965at2759"/>
<dbReference type="AlphaFoldDB" id="A0A397UH93"/>
<keyword evidence="5" id="KW-1185">Reference proteome</keyword>
<evidence type="ECO:0000313" key="4">
    <source>
        <dbReference type="EMBL" id="RIB06693.1"/>
    </source>
</evidence>
<dbReference type="Proteomes" id="UP000266673">
    <property type="component" value="Unassembled WGS sequence"/>
</dbReference>
<evidence type="ECO:0000313" key="5">
    <source>
        <dbReference type="Proteomes" id="UP000266673"/>
    </source>
</evidence>
<dbReference type="Gene3D" id="3.30.420.40">
    <property type="match status" value="1"/>
</dbReference>
<protein>
    <submittedName>
        <fullName evidence="4">Hsp70 protein</fullName>
    </submittedName>
</protein>
<dbReference type="InterPro" id="IPR013126">
    <property type="entry name" value="Hsp_70_fam"/>
</dbReference>
<keyword evidence="2" id="KW-0547">Nucleotide-binding</keyword>
<dbReference type="SUPFAM" id="SSF53067">
    <property type="entry name" value="Actin-like ATPase domain"/>
    <property type="match status" value="1"/>
</dbReference>
<dbReference type="EMBL" id="QKWP01001775">
    <property type="protein sequence ID" value="RIB06693.1"/>
    <property type="molecule type" value="Genomic_DNA"/>
</dbReference>
<keyword evidence="3" id="KW-0067">ATP-binding</keyword>
<dbReference type="STRING" id="44941.A0A397UH93"/>
<evidence type="ECO:0000256" key="1">
    <source>
        <dbReference type="ARBA" id="ARBA00007381"/>
    </source>
</evidence>
<dbReference type="InterPro" id="IPR043129">
    <property type="entry name" value="ATPase_NBD"/>
</dbReference>
<dbReference type="FunFam" id="3.30.420.40:FF:000545">
    <property type="entry name" value="Endoplasmic reticulum chaperone BiP"/>
    <property type="match status" value="1"/>
</dbReference>
<comment type="caution">
    <text evidence="4">The sequence shown here is derived from an EMBL/GenBank/DDBJ whole genome shotgun (WGS) entry which is preliminary data.</text>
</comment>
<dbReference type="GO" id="GO:0140662">
    <property type="term" value="F:ATP-dependent protein folding chaperone"/>
    <property type="evidence" value="ECO:0007669"/>
    <property type="project" value="InterPro"/>
</dbReference>
<reference evidence="4 5" key="1">
    <citation type="submission" date="2018-06" db="EMBL/GenBank/DDBJ databases">
        <title>Comparative genomics reveals the genomic features of Rhizophagus irregularis, R. cerebriforme, R. diaphanum and Gigaspora rosea, and their symbiotic lifestyle signature.</title>
        <authorList>
            <person name="Morin E."/>
            <person name="San Clemente H."/>
            <person name="Chen E.C.H."/>
            <person name="De La Providencia I."/>
            <person name="Hainaut M."/>
            <person name="Kuo A."/>
            <person name="Kohler A."/>
            <person name="Murat C."/>
            <person name="Tang N."/>
            <person name="Roy S."/>
            <person name="Loubradou J."/>
            <person name="Henrissat B."/>
            <person name="Grigoriev I.V."/>
            <person name="Corradi N."/>
            <person name="Roux C."/>
            <person name="Martin F.M."/>
        </authorList>
    </citation>
    <scope>NUCLEOTIDE SEQUENCE [LARGE SCALE GENOMIC DNA]</scope>
    <source>
        <strain evidence="4 5">DAOM 194757</strain>
    </source>
</reference>
<evidence type="ECO:0000256" key="2">
    <source>
        <dbReference type="ARBA" id="ARBA00022741"/>
    </source>
</evidence>
<name>A0A397UH93_9GLOM</name>
<dbReference type="PANTHER" id="PTHR19375">
    <property type="entry name" value="HEAT SHOCK PROTEIN 70KDA"/>
    <property type="match status" value="1"/>
</dbReference>
<organism evidence="4 5">
    <name type="scientific">Gigaspora rosea</name>
    <dbReference type="NCBI Taxonomy" id="44941"/>
    <lineage>
        <taxon>Eukaryota</taxon>
        <taxon>Fungi</taxon>
        <taxon>Fungi incertae sedis</taxon>
        <taxon>Mucoromycota</taxon>
        <taxon>Glomeromycotina</taxon>
        <taxon>Glomeromycetes</taxon>
        <taxon>Diversisporales</taxon>
        <taxon>Gigasporaceae</taxon>
        <taxon>Gigaspora</taxon>
    </lineage>
</organism>
<gene>
    <name evidence="4" type="ORF">C2G38_2216434</name>
</gene>